<accession>A0ABZ1B0N0</accession>
<reference evidence="2 3" key="1">
    <citation type="submission" date="2023-12" db="EMBL/GenBank/DDBJ databases">
        <title>Blastococcus brunescens sp. nov., an actonobacterium isolated from sandstone collected in sahara desert.</title>
        <authorList>
            <person name="Gtari M."/>
            <person name="Ghodhbane F."/>
        </authorList>
    </citation>
    <scope>NUCLEOTIDE SEQUENCE [LARGE SCALE GENOMIC DNA]</scope>
    <source>
        <strain evidence="2 3">BMG 8361</strain>
    </source>
</reference>
<proteinExistence type="predicted"/>
<evidence type="ECO:0000313" key="3">
    <source>
        <dbReference type="Proteomes" id="UP001324287"/>
    </source>
</evidence>
<organism evidence="2 3">
    <name type="scientific">Blastococcus brunescens</name>
    <dbReference type="NCBI Taxonomy" id="1564165"/>
    <lineage>
        <taxon>Bacteria</taxon>
        <taxon>Bacillati</taxon>
        <taxon>Actinomycetota</taxon>
        <taxon>Actinomycetes</taxon>
        <taxon>Geodermatophilales</taxon>
        <taxon>Geodermatophilaceae</taxon>
        <taxon>Blastococcus</taxon>
    </lineage>
</organism>
<gene>
    <name evidence="2" type="ORF">U6N30_00260</name>
</gene>
<dbReference type="Proteomes" id="UP001324287">
    <property type="component" value="Chromosome"/>
</dbReference>
<name>A0ABZ1B0N0_9ACTN</name>
<keyword evidence="3" id="KW-1185">Reference proteome</keyword>
<evidence type="ECO:0000313" key="2">
    <source>
        <dbReference type="EMBL" id="WRL64340.1"/>
    </source>
</evidence>
<evidence type="ECO:0000256" key="1">
    <source>
        <dbReference type="SAM" id="MobiDB-lite"/>
    </source>
</evidence>
<protein>
    <submittedName>
        <fullName evidence="2">Uncharacterized protein</fullName>
    </submittedName>
</protein>
<feature type="compositionally biased region" description="Low complexity" evidence="1">
    <location>
        <begin position="20"/>
        <end position="30"/>
    </location>
</feature>
<feature type="region of interest" description="Disordered" evidence="1">
    <location>
        <begin position="20"/>
        <end position="50"/>
    </location>
</feature>
<sequence>MEGQGIEVIGGEGTLYLPCSSTARSSTRSASFREKYGAPPKWVRPRPLTE</sequence>
<dbReference type="RefSeq" id="WP_324275667.1">
    <property type="nucleotide sequence ID" value="NZ_CP141261.1"/>
</dbReference>
<dbReference type="EMBL" id="CP141261">
    <property type="protein sequence ID" value="WRL64340.1"/>
    <property type="molecule type" value="Genomic_DNA"/>
</dbReference>